<feature type="domain" description="Methyltransferase small" evidence="6">
    <location>
        <begin position="180"/>
        <end position="272"/>
    </location>
</feature>
<evidence type="ECO:0000313" key="9">
    <source>
        <dbReference type="Proteomes" id="UP000291020"/>
    </source>
</evidence>
<dbReference type="GO" id="GO:0005739">
    <property type="term" value="C:mitochondrion"/>
    <property type="evidence" value="ECO:0007669"/>
    <property type="project" value="TreeGrafter"/>
</dbReference>
<accession>A0A452IT76</accession>
<name>A0A452IT76_9SAUR</name>
<evidence type="ECO:0000256" key="3">
    <source>
        <dbReference type="ARBA" id="ARBA00022679"/>
    </source>
</evidence>
<evidence type="ECO:0000256" key="5">
    <source>
        <dbReference type="ARBA" id="ARBA00048391"/>
    </source>
</evidence>
<dbReference type="EC" id="2.1.1.297" evidence="1"/>
<keyword evidence="2" id="KW-0489">Methyltransferase</keyword>
<comment type="catalytic activity">
    <reaction evidence="5">
        <text>L-glutaminyl-[peptide chain release factor] + S-adenosyl-L-methionine = N(5)-methyl-L-glutaminyl-[peptide chain release factor] + S-adenosyl-L-homocysteine + H(+)</text>
        <dbReference type="Rhea" id="RHEA:42896"/>
        <dbReference type="Rhea" id="RHEA-COMP:10271"/>
        <dbReference type="Rhea" id="RHEA-COMP:10272"/>
        <dbReference type="ChEBI" id="CHEBI:15378"/>
        <dbReference type="ChEBI" id="CHEBI:30011"/>
        <dbReference type="ChEBI" id="CHEBI:57856"/>
        <dbReference type="ChEBI" id="CHEBI:59789"/>
        <dbReference type="ChEBI" id="CHEBI:61891"/>
        <dbReference type="EC" id="2.1.1.297"/>
    </reaction>
</comment>
<reference evidence="8" key="2">
    <citation type="submission" date="2025-08" db="UniProtKB">
        <authorList>
            <consortium name="Ensembl"/>
        </authorList>
    </citation>
    <scope>IDENTIFICATION</scope>
</reference>
<dbReference type="CDD" id="cd02440">
    <property type="entry name" value="AdoMet_MTases"/>
    <property type="match status" value="1"/>
</dbReference>
<dbReference type="InterPro" id="IPR040758">
    <property type="entry name" value="PrmC_N"/>
</dbReference>
<dbReference type="GO" id="GO:0032259">
    <property type="term" value="P:methylation"/>
    <property type="evidence" value="ECO:0007669"/>
    <property type="project" value="UniProtKB-KW"/>
</dbReference>
<dbReference type="Gene3D" id="3.40.50.150">
    <property type="entry name" value="Vaccinia Virus protein VP39"/>
    <property type="match status" value="1"/>
</dbReference>
<reference evidence="8" key="3">
    <citation type="submission" date="2025-09" db="UniProtKB">
        <authorList>
            <consortium name="Ensembl"/>
        </authorList>
    </citation>
    <scope>IDENTIFICATION</scope>
</reference>
<dbReference type="NCBIfam" id="TIGR00536">
    <property type="entry name" value="hemK_fam"/>
    <property type="match status" value="1"/>
</dbReference>
<protein>
    <recommendedName>
        <fullName evidence="1">peptide chain release factor N(5)-glutamine methyltransferase</fullName>
        <ecNumber evidence="1">2.1.1.297</ecNumber>
    </recommendedName>
</protein>
<dbReference type="STRING" id="38772.ENSGAGP00000031245"/>
<dbReference type="AlphaFoldDB" id="A0A452IT76"/>
<dbReference type="InterPro" id="IPR050320">
    <property type="entry name" value="N5-glutamine_MTase"/>
</dbReference>
<organism evidence="8 9">
    <name type="scientific">Gopherus agassizii</name>
    <name type="common">Agassiz's desert tortoise</name>
    <dbReference type="NCBI Taxonomy" id="38772"/>
    <lineage>
        <taxon>Eukaryota</taxon>
        <taxon>Metazoa</taxon>
        <taxon>Chordata</taxon>
        <taxon>Craniata</taxon>
        <taxon>Vertebrata</taxon>
        <taxon>Euteleostomi</taxon>
        <taxon>Archelosauria</taxon>
        <taxon>Testudinata</taxon>
        <taxon>Testudines</taxon>
        <taxon>Cryptodira</taxon>
        <taxon>Durocryptodira</taxon>
        <taxon>Testudinoidea</taxon>
        <taxon>Testudinidae</taxon>
        <taxon>Gopherus</taxon>
    </lineage>
</organism>
<sequence length="376" mass="41938">MRLLTSPLRRMVLGLQNLCEGEGGSPPKCCVLNPHRLLRRQNFSAKVTATELVSYWRGVFEANGIPEAQESSEYIVSYILGAKTFHSLGAGSLSTPLTLVQRQQIQQLSMKRLQRMPVQYVLGEWDFRELTLKMRPPVFIPRPETEDLVSLVLEEGLQRSGSPAVTADHQCPTVVPHPVILEVGCGSGAIALSLLSKLPKSRVIAVDKEESAVNLTRENAQRLQLQDRIRILHYNVFSGFWEQLLPWGPVDTIVSNPPYVFHGDMSHLAEEILSYEDLGALDGGNDGMRVIKKILALAPCILKDHGSVFLEVDPRHPKMVENWLQNHPDLSLSVSATHKDFFGKPRFLHIQKHKAGDRINKNSFACPSVHLPGVSC</sequence>
<feature type="domain" description="Release factor glutamine methyltransferase N-terminal" evidence="7">
    <location>
        <begin position="51"/>
        <end position="123"/>
    </location>
</feature>
<dbReference type="Gene3D" id="1.10.8.10">
    <property type="entry name" value="DNA helicase RuvA subunit, C-terminal domain"/>
    <property type="match status" value="1"/>
</dbReference>
<dbReference type="Pfam" id="PF05175">
    <property type="entry name" value="MTS"/>
    <property type="match status" value="1"/>
</dbReference>
<keyword evidence="3" id="KW-0808">Transferase</keyword>
<keyword evidence="4" id="KW-0949">S-adenosyl-L-methionine</keyword>
<dbReference type="Pfam" id="PF17827">
    <property type="entry name" value="PrmC_N"/>
    <property type="match status" value="1"/>
</dbReference>
<proteinExistence type="predicted"/>
<dbReference type="InterPro" id="IPR002052">
    <property type="entry name" value="DNA_methylase_N6_adenine_CS"/>
</dbReference>
<dbReference type="Proteomes" id="UP000291020">
    <property type="component" value="Unassembled WGS sequence"/>
</dbReference>
<evidence type="ECO:0000256" key="4">
    <source>
        <dbReference type="ARBA" id="ARBA00022691"/>
    </source>
</evidence>
<evidence type="ECO:0000259" key="6">
    <source>
        <dbReference type="Pfam" id="PF05175"/>
    </source>
</evidence>
<dbReference type="PROSITE" id="PS00092">
    <property type="entry name" value="N6_MTASE"/>
    <property type="match status" value="1"/>
</dbReference>
<dbReference type="InterPro" id="IPR029063">
    <property type="entry name" value="SAM-dependent_MTases_sf"/>
</dbReference>
<dbReference type="GO" id="GO:0102559">
    <property type="term" value="F:peptide chain release factor N(5)-glutamine methyltransferase activity"/>
    <property type="evidence" value="ECO:0007669"/>
    <property type="project" value="UniProtKB-EC"/>
</dbReference>
<dbReference type="GO" id="GO:0003676">
    <property type="term" value="F:nucleic acid binding"/>
    <property type="evidence" value="ECO:0007669"/>
    <property type="project" value="InterPro"/>
</dbReference>
<dbReference type="InterPro" id="IPR004556">
    <property type="entry name" value="HemK-like"/>
</dbReference>
<dbReference type="PANTHER" id="PTHR18895">
    <property type="entry name" value="HEMK METHYLTRANSFERASE"/>
    <property type="match status" value="1"/>
</dbReference>
<dbReference type="SUPFAM" id="SSF53335">
    <property type="entry name" value="S-adenosyl-L-methionine-dependent methyltransferases"/>
    <property type="match status" value="1"/>
</dbReference>
<evidence type="ECO:0000313" key="8">
    <source>
        <dbReference type="Ensembl" id="ENSGAGP00000031245.1"/>
    </source>
</evidence>
<dbReference type="Ensembl" id="ENSGAGT00000035442.1">
    <property type="protein sequence ID" value="ENSGAGP00000031245.1"/>
    <property type="gene ID" value="ENSGAGG00000022460.1"/>
</dbReference>
<evidence type="ECO:0000256" key="2">
    <source>
        <dbReference type="ARBA" id="ARBA00022603"/>
    </source>
</evidence>
<evidence type="ECO:0000259" key="7">
    <source>
        <dbReference type="Pfam" id="PF17827"/>
    </source>
</evidence>
<dbReference type="PANTHER" id="PTHR18895:SF74">
    <property type="entry name" value="MTRF1L RELEASE FACTOR GLUTAMINE METHYLTRANSFERASE"/>
    <property type="match status" value="1"/>
</dbReference>
<keyword evidence="9" id="KW-1185">Reference proteome</keyword>
<reference evidence="9" key="1">
    <citation type="journal article" date="2017" name="PLoS ONE">
        <title>The Agassiz's desert tortoise genome provides a resource for the conservation of a threatened species.</title>
        <authorList>
            <person name="Tollis M."/>
            <person name="DeNardo D.F."/>
            <person name="Cornelius J.A."/>
            <person name="Dolby G.A."/>
            <person name="Edwards T."/>
            <person name="Henen B.T."/>
            <person name="Karl A.E."/>
            <person name="Murphy R.W."/>
            <person name="Kusumi K."/>
        </authorList>
    </citation>
    <scope>NUCLEOTIDE SEQUENCE [LARGE SCALE GENOMIC DNA]</scope>
</reference>
<evidence type="ECO:0000256" key="1">
    <source>
        <dbReference type="ARBA" id="ARBA00012771"/>
    </source>
</evidence>
<dbReference type="InterPro" id="IPR007848">
    <property type="entry name" value="Small_mtfrase_dom"/>
</dbReference>